<reference evidence="2 3" key="1">
    <citation type="submission" date="2023-08" db="EMBL/GenBank/DDBJ databases">
        <title>Black Yeasts Isolated from many extreme environments.</title>
        <authorList>
            <person name="Coleine C."/>
            <person name="Stajich J.E."/>
            <person name="Selbmann L."/>
        </authorList>
    </citation>
    <scope>NUCLEOTIDE SEQUENCE [LARGE SCALE GENOMIC DNA]</scope>
    <source>
        <strain evidence="2 3">CCFEE 5386</strain>
    </source>
</reference>
<name>A0ABR0L8N4_9PEZI</name>
<dbReference type="EMBL" id="JAVRRR010000170">
    <property type="protein sequence ID" value="KAK5145173.1"/>
    <property type="molecule type" value="Genomic_DNA"/>
</dbReference>
<comment type="caution">
    <text evidence="2">The sequence shown here is derived from an EMBL/GenBank/DDBJ whole genome shotgun (WGS) entry which is preliminary data.</text>
</comment>
<evidence type="ECO:0000256" key="1">
    <source>
        <dbReference type="SAM" id="MobiDB-lite"/>
    </source>
</evidence>
<dbReference type="Proteomes" id="UP001308179">
    <property type="component" value="Unassembled WGS sequence"/>
</dbReference>
<gene>
    <name evidence="2" type="ORF">LTR32_003032</name>
</gene>
<organism evidence="2 3">
    <name type="scientific">Rachicladosporium monterosium</name>
    <dbReference type="NCBI Taxonomy" id="1507873"/>
    <lineage>
        <taxon>Eukaryota</taxon>
        <taxon>Fungi</taxon>
        <taxon>Dikarya</taxon>
        <taxon>Ascomycota</taxon>
        <taxon>Pezizomycotina</taxon>
        <taxon>Dothideomycetes</taxon>
        <taxon>Dothideomycetidae</taxon>
        <taxon>Cladosporiales</taxon>
        <taxon>Cladosporiaceae</taxon>
        <taxon>Rachicladosporium</taxon>
    </lineage>
</organism>
<proteinExistence type="predicted"/>
<sequence>MAQPTDSNELVSRRATMQDTRFQRERRARADAGDLQARLDLLPLNVVEDQLSRCFRSARPDCSILTCLRGTDEAVAGHEAAAVVLEELADSTEQAAFTSALVYRYIQAHCLWKGHPNPHVTSAETFLDTLENSDYVRANIVIGSSADISKQRSLRVIEDAWGSDCSAIRAGLGRRSVRSGYSAK</sequence>
<feature type="compositionally biased region" description="Polar residues" evidence="1">
    <location>
        <begin position="1"/>
        <end position="20"/>
    </location>
</feature>
<evidence type="ECO:0000313" key="2">
    <source>
        <dbReference type="EMBL" id="KAK5145173.1"/>
    </source>
</evidence>
<keyword evidence="3" id="KW-1185">Reference proteome</keyword>
<evidence type="ECO:0000313" key="3">
    <source>
        <dbReference type="Proteomes" id="UP001308179"/>
    </source>
</evidence>
<protein>
    <submittedName>
        <fullName evidence="2">Uncharacterized protein</fullName>
    </submittedName>
</protein>
<feature type="region of interest" description="Disordered" evidence="1">
    <location>
        <begin position="1"/>
        <end position="29"/>
    </location>
</feature>
<accession>A0ABR0L8N4</accession>